<dbReference type="Gramene" id="PRQ32691">
    <property type="protein sequence ID" value="PRQ32691"/>
    <property type="gene ID" value="RchiOBHm_Chr5g0049241"/>
</dbReference>
<proteinExistence type="predicted"/>
<dbReference type="AlphaFoldDB" id="A0A2P6QEX0"/>
<accession>A0A2P6QEX0</accession>
<comment type="caution">
    <text evidence="1">The sequence shown here is derived from an EMBL/GenBank/DDBJ whole genome shotgun (WGS) entry which is preliminary data.</text>
</comment>
<keyword evidence="2" id="KW-1185">Reference proteome</keyword>
<name>A0A2P6QEX0_ROSCH</name>
<evidence type="ECO:0000313" key="2">
    <source>
        <dbReference type="Proteomes" id="UP000238479"/>
    </source>
</evidence>
<sequence length="84" mass="9220">MWGNRVGGRRCRWRLAGLSGRGTEDLCVNSGRGWSGRLWNRSCRRVVRRAAQACEQMGCAVLGKEARRSALVKGCAGQRLSRGG</sequence>
<reference evidence="1 2" key="1">
    <citation type="journal article" date="2018" name="Nat. Genet.">
        <title>The Rosa genome provides new insights in the design of modern roses.</title>
        <authorList>
            <person name="Bendahmane M."/>
        </authorList>
    </citation>
    <scope>NUCLEOTIDE SEQUENCE [LARGE SCALE GENOMIC DNA]</scope>
    <source>
        <strain evidence="2">cv. Old Blush</strain>
    </source>
</reference>
<gene>
    <name evidence="1" type="ORF">RchiOBHm_Chr5g0049241</name>
</gene>
<dbReference type="Proteomes" id="UP000238479">
    <property type="component" value="Chromosome 5"/>
</dbReference>
<dbReference type="EMBL" id="PDCK01000043">
    <property type="protein sequence ID" value="PRQ32691.1"/>
    <property type="molecule type" value="Genomic_DNA"/>
</dbReference>
<organism evidence="1 2">
    <name type="scientific">Rosa chinensis</name>
    <name type="common">China rose</name>
    <dbReference type="NCBI Taxonomy" id="74649"/>
    <lineage>
        <taxon>Eukaryota</taxon>
        <taxon>Viridiplantae</taxon>
        <taxon>Streptophyta</taxon>
        <taxon>Embryophyta</taxon>
        <taxon>Tracheophyta</taxon>
        <taxon>Spermatophyta</taxon>
        <taxon>Magnoliopsida</taxon>
        <taxon>eudicotyledons</taxon>
        <taxon>Gunneridae</taxon>
        <taxon>Pentapetalae</taxon>
        <taxon>rosids</taxon>
        <taxon>fabids</taxon>
        <taxon>Rosales</taxon>
        <taxon>Rosaceae</taxon>
        <taxon>Rosoideae</taxon>
        <taxon>Rosoideae incertae sedis</taxon>
        <taxon>Rosa</taxon>
    </lineage>
</organism>
<protein>
    <submittedName>
        <fullName evidence="1">Uncharacterized protein</fullName>
    </submittedName>
</protein>
<evidence type="ECO:0000313" key="1">
    <source>
        <dbReference type="EMBL" id="PRQ32691.1"/>
    </source>
</evidence>